<dbReference type="InterPro" id="IPR048136">
    <property type="entry name" value="STM3941-like"/>
</dbReference>
<dbReference type="NCBIfam" id="NF041635">
    <property type="entry name" value="STM3941_fam"/>
    <property type="match status" value="1"/>
</dbReference>
<reference evidence="2 3" key="1">
    <citation type="journal article" date="2012" name="J. Bacteriol.">
        <title>Complete Genome Sequence of Paenibacillus mucilaginosus 3016, a Bacterium Functional as Microbial Fertilizer.</title>
        <authorList>
            <person name="Ma M."/>
            <person name="Wang Z."/>
            <person name="Li L."/>
            <person name="Jiang X."/>
            <person name="Guan D."/>
            <person name="Cao F."/>
            <person name="Chen H."/>
            <person name="Wang X."/>
            <person name="Shen D."/>
            <person name="Du B."/>
            <person name="Li J."/>
        </authorList>
    </citation>
    <scope>NUCLEOTIDE SEQUENCE [LARGE SCALE GENOMIC DNA]</scope>
    <source>
        <strain evidence="2 3">3016</strain>
    </source>
</reference>
<name>H6NRN7_9BACL</name>
<dbReference type="Proteomes" id="UP000007523">
    <property type="component" value="Chromosome"/>
</dbReference>
<evidence type="ECO:0008006" key="4">
    <source>
        <dbReference type="Google" id="ProtNLM"/>
    </source>
</evidence>
<keyword evidence="1" id="KW-1133">Transmembrane helix</keyword>
<dbReference type="KEGG" id="pmq:PM3016_343"/>
<sequence length="192" mass="21394">MQIEDKEIVEYPSTLKLAGLSIGAAIFVAGGAGLFAWGQEEEDLELVVVGAAGVLFFGGALLYLLYRLLRRRPSLMINAEGIVDHSSYTGGGRIRWEQIKDMTVYELMGQRFIGLELHDPEAFLAKQTPFKRILLRMNRGLVEAAVNIPQTGVQMPLDELHAVMMERWNAASRRKEEAGLETQFGAARRQSD</sequence>
<keyword evidence="1" id="KW-0812">Transmembrane</keyword>
<evidence type="ECO:0000256" key="1">
    <source>
        <dbReference type="SAM" id="Phobius"/>
    </source>
</evidence>
<feature type="transmembrane region" description="Helical" evidence="1">
    <location>
        <begin position="20"/>
        <end position="38"/>
    </location>
</feature>
<evidence type="ECO:0000313" key="2">
    <source>
        <dbReference type="EMBL" id="AFC27319.1"/>
    </source>
</evidence>
<keyword evidence="1" id="KW-0472">Membrane</keyword>
<dbReference type="STRING" id="1116391.PM3016_343"/>
<proteinExistence type="predicted"/>
<evidence type="ECO:0000313" key="3">
    <source>
        <dbReference type="Proteomes" id="UP000007523"/>
    </source>
</evidence>
<dbReference type="EMBL" id="CP003235">
    <property type="protein sequence ID" value="AFC27319.1"/>
    <property type="molecule type" value="Genomic_DNA"/>
</dbReference>
<dbReference type="RefSeq" id="WP_014368239.1">
    <property type="nucleotide sequence ID" value="NC_016935.1"/>
</dbReference>
<feature type="transmembrane region" description="Helical" evidence="1">
    <location>
        <begin position="44"/>
        <end position="66"/>
    </location>
</feature>
<gene>
    <name evidence="2" type="ORF">PM3016_343</name>
</gene>
<dbReference type="HOGENOM" id="CLU_123180_2_0_9"/>
<accession>H6NRN7</accession>
<keyword evidence="3" id="KW-1185">Reference proteome</keyword>
<dbReference type="AlphaFoldDB" id="H6NRN7"/>
<organism evidence="2 3">
    <name type="scientific">Paenibacillus mucilaginosus 3016</name>
    <dbReference type="NCBI Taxonomy" id="1116391"/>
    <lineage>
        <taxon>Bacteria</taxon>
        <taxon>Bacillati</taxon>
        <taxon>Bacillota</taxon>
        <taxon>Bacilli</taxon>
        <taxon>Bacillales</taxon>
        <taxon>Paenibacillaceae</taxon>
        <taxon>Paenibacillus</taxon>
    </lineage>
</organism>
<protein>
    <recommendedName>
        <fullName evidence="4">PH domain-containing protein</fullName>
    </recommendedName>
</protein>